<comment type="cofactor">
    <cofactor evidence="1 13">
        <name>heme</name>
        <dbReference type="ChEBI" id="CHEBI:30413"/>
    </cofactor>
</comment>
<evidence type="ECO:0000256" key="8">
    <source>
        <dbReference type="ARBA" id="ARBA00022989"/>
    </source>
</evidence>
<keyword evidence="6" id="KW-0812">Transmembrane</keyword>
<keyword evidence="16" id="KW-1185">Reference proteome</keyword>
<dbReference type="SUPFAM" id="SSF48264">
    <property type="entry name" value="Cytochrome P450"/>
    <property type="match status" value="1"/>
</dbReference>
<keyword evidence="11 14" id="KW-0503">Monooxygenase</keyword>
<dbReference type="GO" id="GO:0020037">
    <property type="term" value="F:heme binding"/>
    <property type="evidence" value="ECO:0007669"/>
    <property type="project" value="InterPro"/>
</dbReference>
<dbReference type="Gene3D" id="1.10.630.10">
    <property type="entry name" value="Cytochrome P450"/>
    <property type="match status" value="1"/>
</dbReference>
<protein>
    <submittedName>
        <fullName evidence="15">Cytochrome P450</fullName>
    </submittedName>
</protein>
<accession>A0A8E2AYB4</accession>
<reference evidence="15 16" key="1">
    <citation type="submission" date="2016-07" db="EMBL/GenBank/DDBJ databases">
        <title>Draft genome of the white-rot fungus Obba rivulosa 3A-2.</title>
        <authorList>
            <consortium name="DOE Joint Genome Institute"/>
            <person name="Miettinen O."/>
            <person name="Riley R."/>
            <person name="Acob R."/>
            <person name="Barry K."/>
            <person name="Cullen D."/>
            <person name="De Vries R."/>
            <person name="Hainaut M."/>
            <person name="Hatakka A."/>
            <person name="Henrissat B."/>
            <person name="Hilden K."/>
            <person name="Kuo R."/>
            <person name="Labutti K."/>
            <person name="Lipzen A."/>
            <person name="Makela M.R."/>
            <person name="Sandor L."/>
            <person name="Spatafora J.W."/>
            <person name="Grigoriev I.V."/>
            <person name="Hibbett D.S."/>
        </authorList>
    </citation>
    <scope>NUCLEOTIDE SEQUENCE [LARGE SCALE GENOMIC DNA]</scope>
    <source>
        <strain evidence="15 16">3A-2</strain>
    </source>
</reference>
<dbReference type="InterPro" id="IPR050364">
    <property type="entry name" value="Cytochrome_P450_fung"/>
</dbReference>
<dbReference type="Pfam" id="PF00067">
    <property type="entry name" value="p450"/>
    <property type="match status" value="1"/>
</dbReference>
<evidence type="ECO:0000256" key="10">
    <source>
        <dbReference type="ARBA" id="ARBA00023004"/>
    </source>
</evidence>
<keyword evidence="10 13" id="KW-0408">Iron</keyword>
<keyword evidence="5 13" id="KW-0349">Heme</keyword>
<dbReference type="PROSITE" id="PS00086">
    <property type="entry name" value="CYTOCHROME_P450"/>
    <property type="match status" value="1"/>
</dbReference>
<dbReference type="InterPro" id="IPR001128">
    <property type="entry name" value="Cyt_P450"/>
</dbReference>
<evidence type="ECO:0000256" key="14">
    <source>
        <dbReference type="RuleBase" id="RU000461"/>
    </source>
</evidence>
<sequence>MSLPPFGTVALAVVFLLVLRFAFRQRSPLSRLPLPPGPPPLPLVGNIKDVPTSHEWITYAEWAKTYGDVMHISVLGKSLILLSSLEAARGLLDKKSAITSDRPRFAMISDLMGWDWAVQFMGMGPRFRKYRKTLHQLLHPQAAQEYYGAMRKGTRSLLRDILHHPEHFDHHLKHHSGGMMMSILYGEDEGPLRDQYVAKAEEAVGGLVEAGNVGKFLVDFIPLLKYVPEWMPGAGFQTKARIWRQMAREMIEIPYKNLQAAYDRGNAPPSVTTTLINQQQQSKEGAKDTELIMGITGVLYVGIMVLNPEKQKRAQAEIDAVVGRDRLPDFSDRPSLPYMECIFSEVLRWYPGVPLGVPHRCMEDVEYRGYCIPKGATILVNQWGILHDEQHYDNPSAFDPDRFIPQNGSSPPLDPREASFGYGRRVCPGRHFADDLLWLMLVNILAAFNISKYVDADGKVIEPSGTFISGLVTRPEPFMCKITPRSAALASMLESTE</sequence>
<evidence type="ECO:0000256" key="11">
    <source>
        <dbReference type="ARBA" id="ARBA00023033"/>
    </source>
</evidence>
<evidence type="ECO:0000256" key="13">
    <source>
        <dbReference type="PIRSR" id="PIRSR602401-1"/>
    </source>
</evidence>
<dbReference type="PRINTS" id="PR00463">
    <property type="entry name" value="EP450I"/>
</dbReference>
<dbReference type="InterPro" id="IPR036396">
    <property type="entry name" value="Cyt_P450_sf"/>
</dbReference>
<gene>
    <name evidence="15" type="ORF">OBBRIDRAFT_730953</name>
</gene>
<dbReference type="PANTHER" id="PTHR46300:SF7">
    <property type="entry name" value="P450, PUTATIVE (EUROFUNG)-RELATED"/>
    <property type="match status" value="1"/>
</dbReference>
<evidence type="ECO:0000256" key="5">
    <source>
        <dbReference type="ARBA" id="ARBA00022617"/>
    </source>
</evidence>
<keyword evidence="9 14" id="KW-0560">Oxidoreductase</keyword>
<dbReference type="AlphaFoldDB" id="A0A8E2AYB4"/>
<dbReference type="InterPro" id="IPR017972">
    <property type="entry name" value="Cyt_P450_CS"/>
</dbReference>
<dbReference type="InterPro" id="IPR002401">
    <property type="entry name" value="Cyt_P450_E_grp-I"/>
</dbReference>
<evidence type="ECO:0000313" key="16">
    <source>
        <dbReference type="Proteomes" id="UP000250043"/>
    </source>
</evidence>
<evidence type="ECO:0000256" key="3">
    <source>
        <dbReference type="ARBA" id="ARBA00005179"/>
    </source>
</evidence>
<evidence type="ECO:0000256" key="4">
    <source>
        <dbReference type="ARBA" id="ARBA00010617"/>
    </source>
</evidence>
<name>A0A8E2AYB4_9APHY</name>
<evidence type="ECO:0000313" key="15">
    <source>
        <dbReference type="EMBL" id="OCH90317.1"/>
    </source>
</evidence>
<keyword evidence="7 13" id="KW-0479">Metal-binding</keyword>
<comment type="similarity">
    <text evidence="4 14">Belongs to the cytochrome P450 family.</text>
</comment>
<comment type="pathway">
    <text evidence="3">Secondary metabolite biosynthesis.</text>
</comment>
<keyword evidence="12" id="KW-0472">Membrane</keyword>
<dbReference type="GO" id="GO:0016020">
    <property type="term" value="C:membrane"/>
    <property type="evidence" value="ECO:0007669"/>
    <property type="project" value="UniProtKB-SubCell"/>
</dbReference>
<dbReference type="GO" id="GO:0016705">
    <property type="term" value="F:oxidoreductase activity, acting on paired donors, with incorporation or reduction of molecular oxygen"/>
    <property type="evidence" value="ECO:0007669"/>
    <property type="project" value="InterPro"/>
</dbReference>
<dbReference type="GO" id="GO:0005506">
    <property type="term" value="F:iron ion binding"/>
    <property type="evidence" value="ECO:0007669"/>
    <property type="project" value="InterPro"/>
</dbReference>
<proteinExistence type="inferred from homology"/>
<dbReference type="EMBL" id="KV722406">
    <property type="protein sequence ID" value="OCH90317.1"/>
    <property type="molecule type" value="Genomic_DNA"/>
</dbReference>
<comment type="subcellular location">
    <subcellularLocation>
        <location evidence="2">Membrane</location>
        <topology evidence="2">Single-pass membrane protein</topology>
    </subcellularLocation>
</comment>
<evidence type="ECO:0000256" key="9">
    <source>
        <dbReference type="ARBA" id="ARBA00023002"/>
    </source>
</evidence>
<dbReference type="PANTHER" id="PTHR46300">
    <property type="entry name" value="P450, PUTATIVE (EUROFUNG)-RELATED-RELATED"/>
    <property type="match status" value="1"/>
</dbReference>
<organism evidence="15 16">
    <name type="scientific">Obba rivulosa</name>
    <dbReference type="NCBI Taxonomy" id="1052685"/>
    <lineage>
        <taxon>Eukaryota</taxon>
        <taxon>Fungi</taxon>
        <taxon>Dikarya</taxon>
        <taxon>Basidiomycota</taxon>
        <taxon>Agaricomycotina</taxon>
        <taxon>Agaricomycetes</taxon>
        <taxon>Polyporales</taxon>
        <taxon>Gelatoporiaceae</taxon>
        <taxon>Obba</taxon>
    </lineage>
</organism>
<evidence type="ECO:0000256" key="7">
    <source>
        <dbReference type="ARBA" id="ARBA00022723"/>
    </source>
</evidence>
<evidence type="ECO:0000256" key="6">
    <source>
        <dbReference type="ARBA" id="ARBA00022692"/>
    </source>
</evidence>
<evidence type="ECO:0000256" key="12">
    <source>
        <dbReference type="ARBA" id="ARBA00023136"/>
    </source>
</evidence>
<evidence type="ECO:0000256" key="2">
    <source>
        <dbReference type="ARBA" id="ARBA00004167"/>
    </source>
</evidence>
<feature type="binding site" description="axial binding residue" evidence="13">
    <location>
        <position position="427"/>
    </location>
    <ligand>
        <name>heme</name>
        <dbReference type="ChEBI" id="CHEBI:30413"/>
    </ligand>
    <ligandPart>
        <name>Fe</name>
        <dbReference type="ChEBI" id="CHEBI:18248"/>
    </ligandPart>
</feature>
<dbReference type="OrthoDB" id="2789670at2759"/>
<dbReference type="GO" id="GO:0004497">
    <property type="term" value="F:monooxygenase activity"/>
    <property type="evidence" value="ECO:0007669"/>
    <property type="project" value="UniProtKB-KW"/>
</dbReference>
<dbReference type="CDD" id="cd11065">
    <property type="entry name" value="CYP64-like"/>
    <property type="match status" value="1"/>
</dbReference>
<evidence type="ECO:0000256" key="1">
    <source>
        <dbReference type="ARBA" id="ARBA00001971"/>
    </source>
</evidence>
<dbReference type="Proteomes" id="UP000250043">
    <property type="component" value="Unassembled WGS sequence"/>
</dbReference>
<keyword evidence="8" id="KW-1133">Transmembrane helix</keyword>